<dbReference type="PRINTS" id="PR00081">
    <property type="entry name" value="GDHRDH"/>
</dbReference>
<evidence type="ECO:0000313" key="5">
    <source>
        <dbReference type="EMBL" id="GAA1878444.1"/>
    </source>
</evidence>
<evidence type="ECO:0000256" key="1">
    <source>
        <dbReference type="ARBA" id="ARBA00006484"/>
    </source>
</evidence>
<feature type="domain" description="Ketoreductase" evidence="4">
    <location>
        <begin position="7"/>
        <end position="186"/>
    </location>
</feature>
<sequence>MSRFESKVALVTGAASGIGAATSRKLVEEGARVVLFDVNAETLATAAKKFGDQAAAVVGDVRSEADIEKAVTAAVSTFGSLDLAFNIAGTTRIGAIVDIDPEDWKFTVDVILNGTFLTTRHAARQMCAQGTGGAIVNVSSLNSWVPLHGGSAYAAGKAAVDALTRNAALELGAHGIRVNAVLPGLTDTPMIARILAAEELAKDFVDRVVLGRPARPEEIADACVYLASDQASYITGSSLAVDGGWNISNYPNLSTYAPG</sequence>
<dbReference type="Proteomes" id="UP001500449">
    <property type="component" value="Unassembled WGS sequence"/>
</dbReference>
<dbReference type="PANTHER" id="PTHR24321:SF8">
    <property type="entry name" value="ESTRADIOL 17-BETA-DEHYDROGENASE 8-RELATED"/>
    <property type="match status" value="1"/>
</dbReference>
<dbReference type="PANTHER" id="PTHR24321">
    <property type="entry name" value="DEHYDROGENASES, SHORT CHAIN"/>
    <property type="match status" value="1"/>
</dbReference>
<dbReference type="Pfam" id="PF13561">
    <property type="entry name" value="adh_short_C2"/>
    <property type="match status" value="1"/>
</dbReference>
<dbReference type="SUPFAM" id="SSF51735">
    <property type="entry name" value="NAD(P)-binding Rossmann-fold domains"/>
    <property type="match status" value="1"/>
</dbReference>
<dbReference type="Gene3D" id="3.40.50.720">
    <property type="entry name" value="NAD(P)-binding Rossmann-like Domain"/>
    <property type="match status" value="1"/>
</dbReference>
<dbReference type="InterPro" id="IPR020904">
    <property type="entry name" value="Sc_DH/Rdtase_CS"/>
</dbReference>
<comment type="similarity">
    <text evidence="1">Belongs to the short-chain dehydrogenases/reductases (SDR) family.</text>
</comment>
<gene>
    <name evidence="5" type="ORF">GCM10009836_69790</name>
</gene>
<evidence type="ECO:0000259" key="4">
    <source>
        <dbReference type="SMART" id="SM00822"/>
    </source>
</evidence>
<dbReference type="InterPro" id="IPR057326">
    <property type="entry name" value="KR_dom"/>
</dbReference>
<keyword evidence="6" id="KW-1185">Reference proteome</keyword>
<dbReference type="NCBIfam" id="NF005559">
    <property type="entry name" value="PRK07231.1"/>
    <property type="match status" value="1"/>
</dbReference>
<evidence type="ECO:0000256" key="3">
    <source>
        <dbReference type="ARBA" id="ARBA00023027"/>
    </source>
</evidence>
<organism evidence="5 6">
    <name type="scientific">Pseudonocardia ailaonensis</name>
    <dbReference type="NCBI Taxonomy" id="367279"/>
    <lineage>
        <taxon>Bacteria</taxon>
        <taxon>Bacillati</taxon>
        <taxon>Actinomycetota</taxon>
        <taxon>Actinomycetes</taxon>
        <taxon>Pseudonocardiales</taxon>
        <taxon>Pseudonocardiaceae</taxon>
        <taxon>Pseudonocardia</taxon>
    </lineage>
</organism>
<accession>A0ABN2NPA7</accession>
<dbReference type="PROSITE" id="PS00061">
    <property type="entry name" value="ADH_SHORT"/>
    <property type="match status" value="1"/>
</dbReference>
<dbReference type="CDD" id="cd05233">
    <property type="entry name" value="SDR_c"/>
    <property type="match status" value="1"/>
</dbReference>
<dbReference type="EMBL" id="BAAAQK010000028">
    <property type="protein sequence ID" value="GAA1878444.1"/>
    <property type="molecule type" value="Genomic_DNA"/>
</dbReference>
<dbReference type="PRINTS" id="PR00080">
    <property type="entry name" value="SDRFAMILY"/>
</dbReference>
<evidence type="ECO:0000313" key="6">
    <source>
        <dbReference type="Proteomes" id="UP001500449"/>
    </source>
</evidence>
<reference evidence="5 6" key="1">
    <citation type="journal article" date="2019" name="Int. J. Syst. Evol. Microbiol.">
        <title>The Global Catalogue of Microorganisms (GCM) 10K type strain sequencing project: providing services to taxonomists for standard genome sequencing and annotation.</title>
        <authorList>
            <consortium name="The Broad Institute Genomics Platform"/>
            <consortium name="The Broad Institute Genome Sequencing Center for Infectious Disease"/>
            <person name="Wu L."/>
            <person name="Ma J."/>
        </authorList>
    </citation>
    <scope>NUCLEOTIDE SEQUENCE [LARGE SCALE GENOMIC DNA]</scope>
    <source>
        <strain evidence="5 6">JCM 16009</strain>
    </source>
</reference>
<keyword evidence="2" id="KW-0560">Oxidoreductase</keyword>
<dbReference type="InterPro" id="IPR036291">
    <property type="entry name" value="NAD(P)-bd_dom_sf"/>
</dbReference>
<comment type="caution">
    <text evidence="5">The sequence shown here is derived from an EMBL/GenBank/DDBJ whole genome shotgun (WGS) entry which is preliminary data.</text>
</comment>
<evidence type="ECO:0000256" key="2">
    <source>
        <dbReference type="ARBA" id="ARBA00023002"/>
    </source>
</evidence>
<keyword evidence="3" id="KW-0520">NAD</keyword>
<proteinExistence type="inferred from homology"/>
<dbReference type="InterPro" id="IPR002347">
    <property type="entry name" value="SDR_fam"/>
</dbReference>
<protein>
    <submittedName>
        <fullName evidence="5">SDR family oxidoreductase</fullName>
    </submittedName>
</protein>
<dbReference type="SMART" id="SM00822">
    <property type="entry name" value="PKS_KR"/>
    <property type="match status" value="1"/>
</dbReference>
<name>A0ABN2NPA7_9PSEU</name>
<dbReference type="RefSeq" id="WP_344427316.1">
    <property type="nucleotide sequence ID" value="NZ_BAAAQK010000028.1"/>
</dbReference>